<dbReference type="AlphaFoldDB" id="A0A4Y7L0V4"/>
<keyword evidence="3" id="KW-1185">Reference proteome</keyword>
<sequence>MDEGNQENKRIPKLNLDSIDLLCRDERFVNGRLVSTNIEDSIDHLLCKDKRFVDGRLVNINIQGEPEPKAKGEAGEDEPVFKGETGGGALTIKGDREPKEEIGGGELDDYGIGLSEVYKKKN</sequence>
<organism evidence="2 3">
    <name type="scientific">Papaver somniferum</name>
    <name type="common">Opium poppy</name>
    <dbReference type="NCBI Taxonomy" id="3469"/>
    <lineage>
        <taxon>Eukaryota</taxon>
        <taxon>Viridiplantae</taxon>
        <taxon>Streptophyta</taxon>
        <taxon>Embryophyta</taxon>
        <taxon>Tracheophyta</taxon>
        <taxon>Spermatophyta</taxon>
        <taxon>Magnoliopsida</taxon>
        <taxon>Ranunculales</taxon>
        <taxon>Papaveraceae</taxon>
        <taxon>Papaveroideae</taxon>
        <taxon>Papaver</taxon>
    </lineage>
</organism>
<feature type="compositionally biased region" description="Basic and acidic residues" evidence="1">
    <location>
        <begin position="93"/>
        <end position="102"/>
    </location>
</feature>
<evidence type="ECO:0000313" key="2">
    <source>
        <dbReference type="EMBL" id="RZC77825.1"/>
    </source>
</evidence>
<protein>
    <submittedName>
        <fullName evidence="2">Uncharacterized protein</fullName>
    </submittedName>
</protein>
<dbReference type="Proteomes" id="UP000316621">
    <property type="component" value="Chromosome 9"/>
</dbReference>
<accession>A0A4Y7L0V4</accession>
<proteinExistence type="predicted"/>
<evidence type="ECO:0000313" key="3">
    <source>
        <dbReference type="Proteomes" id="UP000316621"/>
    </source>
</evidence>
<dbReference type="Gramene" id="RZC77825">
    <property type="protein sequence ID" value="RZC77825"/>
    <property type="gene ID" value="C5167_002001"/>
</dbReference>
<gene>
    <name evidence="2" type="ORF">C5167_002001</name>
</gene>
<dbReference type="OrthoDB" id="10451185at2759"/>
<reference evidence="2 3" key="1">
    <citation type="journal article" date="2018" name="Science">
        <title>The opium poppy genome and morphinan production.</title>
        <authorList>
            <person name="Guo L."/>
            <person name="Winzer T."/>
            <person name="Yang X."/>
            <person name="Li Y."/>
            <person name="Ning Z."/>
            <person name="He Z."/>
            <person name="Teodor R."/>
            <person name="Lu Y."/>
            <person name="Bowser T.A."/>
            <person name="Graham I.A."/>
            <person name="Ye K."/>
        </authorList>
    </citation>
    <scope>NUCLEOTIDE SEQUENCE [LARGE SCALE GENOMIC DNA]</scope>
    <source>
        <strain evidence="3">cv. HN1</strain>
        <tissue evidence="2">Leaves</tissue>
    </source>
</reference>
<feature type="region of interest" description="Disordered" evidence="1">
    <location>
        <begin position="64"/>
        <end position="108"/>
    </location>
</feature>
<dbReference type="EMBL" id="CM010723">
    <property type="protein sequence ID" value="RZC77825.1"/>
    <property type="molecule type" value="Genomic_DNA"/>
</dbReference>
<evidence type="ECO:0000256" key="1">
    <source>
        <dbReference type="SAM" id="MobiDB-lite"/>
    </source>
</evidence>
<name>A0A4Y7L0V4_PAPSO</name>